<sequence length="319" mass="31973">MPAAISSLYKTSLALAGAGIIAVSPLVPSHDARIATVHLPEIQLTDLTVPAFGAIPYQIGINALGDIIAAAPILIGSTQQCATYCLGPNTPAPAPTYAPFTGWGLVGLGQGLISSPVAFITALRAGQNPAQALGVALLAIQVPIANTFSLLVAPRMPDGGFELRATLDRAFAASKHAVDYAVNITAQALVTGPLTVLGGVVEGTTVFAATLAQTGDFVTAFNSGRVPIQSSVRTAATDLVNEINEGRSTIYADLTQGPGATTSPIPTVPPPTAAARVSKVTTSAKATPTGADKGSAKSAAPKKGAVAGSKRAHKPASAG</sequence>
<protein>
    <submittedName>
        <fullName evidence="2">Uncharacterized protein</fullName>
    </submittedName>
</protein>
<proteinExistence type="predicted"/>
<reference evidence="2" key="1">
    <citation type="submission" date="2016-03" db="EMBL/GenBank/DDBJ databases">
        <authorList>
            <person name="Ploux O."/>
        </authorList>
    </citation>
    <scope>NUCLEOTIDE SEQUENCE</scope>
    <source>
        <strain evidence="2">UC10</strain>
    </source>
</reference>
<feature type="region of interest" description="Disordered" evidence="1">
    <location>
        <begin position="255"/>
        <end position="319"/>
    </location>
</feature>
<dbReference type="EMBL" id="FLQS01000027">
    <property type="protein sequence ID" value="SBS76527.1"/>
    <property type="molecule type" value="Genomic_DNA"/>
</dbReference>
<evidence type="ECO:0000313" key="2">
    <source>
        <dbReference type="EMBL" id="SBS76527.1"/>
    </source>
</evidence>
<feature type="compositionally biased region" description="Basic residues" evidence="1">
    <location>
        <begin position="310"/>
        <end position="319"/>
    </location>
</feature>
<evidence type="ECO:0000256" key="1">
    <source>
        <dbReference type="SAM" id="MobiDB-lite"/>
    </source>
</evidence>
<gene>
    <name evidence="2" type="ORF">MHPYR_330018</name>
</gene>
<name>A0A1Y5PCV5_9MYCO</name>
<organism evidence="2">
    <name type="scientific">uncultured Mycobacterium sp</name>
    <dbReference type="NCBI Taxonomy" id="171292"/>
    <lineage>
        <taxon>Bacteria</taxon>
        <taxon>Bacillati</taxon>
        <taxon>Actinomycetota</taxon>
        <taxon>Actinomycetes</taxon>
        <taxon>Mycobacteriales</taxon>
        <taxon>Mycobacteriaceae</taxon>
        <taxon>Mycobacterium</taxon>
        <taxon>environmental samples</taxon>
    </lineage>
</organism>
<dbReference type="AlphaFoldDB" id="A0A1Y5PCV5"/>
<feature type="compositionally biased region" description="Low complexity" evidence="1">
    <location>
        <begin position="290"/>
        <end position="309"/>
    </location>
</feature>
<accession>A0A1Y5PCV5</accession>